<evidence type="ECO:0000313" key="1">
    <source>
        <dbReference type="EnsemblPlants" id="MELO3C000093.2.1"/>
    </source>
</evidence>
<proteinExistence type="predicted"/>
<reference evidence="1" key="1">
    <citation type="submission" date="2023-03" db="UniProtKB">
        <authorList>
            <consortium name="EnsemblPlants"/>
        </authorList>
    </citation>
    <scope>IDENTIFICATION</scope>
</reference>
<name>A0A9I9CBU0_CUCME</name>
<organism evidence="1">
    <name type="scientific">Cucumis melo</name>
    <name type="common">Muskmelon</name>
    <dbReference type="NCBI Taxonomy" id="3656"/>
    <lineage>
        <taxon>Eukaryota</taxon>
        <taxon>Viridiplantae</taxon>
        <taxon>Streptophyta</taxon>
        <taxon>Embryophyta</taxon>
        <taxon>Tracheophyta</taxon>
        <taxon>Spermatophyta</taxon>
        <taxon>Magnoliopsida</taxon>
        <taxon>eudicotyledons</taxon>
        <taxon>Gunneridae</taxon>
        <taxon>Pentapetalae</taxon>
        <taxon>rosids</taxon>
        <taxon>fabids</taxon>
        <taxon>Cucurbitales</taxon>
        <taxon>Cucurbitaceae</taxon>
        <taxon>Benincaseae</taxon>
        <taxon>Cucumis</taxon>
    </lineage>
</organism>
<dbReference type="EnsemblPlants" id="MELO3C000093.2.1">
    <property type="protein sequence ID" value="MELO3C000093.2.1"/>
    <property type="gene ID" value="MELO3C000093.2"/>
</dbReference>
<dbReference type="Gramene" id="MELO3C000093.2.1">
    <property type="protein sequence ID" value="MELO3C000093.2.1"/>
    <property type="gene ID" value="MELO3C000093.2"/>
</dbReference>
<accession>A0A9I9CBU0</accession>
<sequence length="80" mass="9306">MDLLSPSLKDLFNFRSKKHSLKTIPMLADQMIDFLVFFSYHFSVHFSFCPCPYQTICPHNIFFFGTQVADYSTRIIGFVG</sequence>
<dbReference type="AlphaFoldDB" id="A0A9I9CBU0"/>
<protein>
    <submittedName>
        <fullName evidence="1">Uncharacterized protein</fullName>
    </submittedName>
</protein>